<dbReference type="Proteomes" id="UP001234989">
    <property type="component" value="Chromosome 1"/>
</dbReference>
<dbReference type="EMBL" id="CP133612">
    <property type="protein sequence ID" value="WMV08632.1"/>
    <property type="molecule type" value="Genomic_DNA"/>
</dbReference>
<reference evidence="2" key="1">
    <citation type="submission" date="2023-08" db="EMBL/GenBank/DDBJ databases">
        <title>A de novo genome assembly of Solanum verrucosum Schlechtendal, a Mexican diploid species geographically isolated from the other diploid A-genome species in potato relatives.</title>
        <authorList>
            <person name="Hosaka K."/>
        </authorList>
    </citation>
    <scope>NUCLEOTIDE SEQUENCE</scope>
    <source>
        <tissue evidence="2">Young leaves</tissue>
    </source>
</reference>
<evidence type="ECO:0000259" key="1">
    <source>
        <dbReference type="Pfam" id="PF13966"/>
    </source>
</evidence>
<sequence length="73" mass="8744">MIWKPKVPYKVNCFTWLRAKEVVLTHENLKKGYQLASRFYLCGEQAELANHLFLHCKWTEQLWRMFTSLKGIA</sequence>
<dbReference type="AlphaFoldDB" id="A0AAF0T5I8"/>
<name>A0AAF0T5I8_SOLVR</name>
<proteinExistence type="predicted"/>
<dbReference type="Pfam" id="PF13966">
    <property type="entry name" value="zf-RVT"/>
    <property type="match status" value="1"/>
</dbReference>
<organism evidence="2 3">
    <name type="scientific">Solanum verrucosum</name>
    <dbReference type="NCBI Taxonomy" id="315347"/>
    <lineage>
        <taxon>Eukaryota</taxon>
        <taxon>Viridiplantae</taxon>
        <taxon>Streptophyta</taxon>
        <taxon>Embryophyta</taxon>
        <taxon>Tracheophyta</taxon>
        <taxon>Spermatophyta</taxon>
        <taxon>Magnoliopsida</taxon>
        <taxon>eudicotyledons</taxon>
        <taxon>Gunneridae</taxon>
        <taxon>Pentapetalae</taxon>
        <taxon>asterids</taxon>
        <taxon>lamiids</taxon>
        <taxon>Solanales</taxon>
        <taxon>Solanaceae</taxon>
        <taxon>Solanoideae</taxon>
        <taxon>Solaneae</taxon>
        <taxon>Solanum</taxon>
    </lineage>
</organism>
<protein>
    <recommendedName>
        <fullName evidence="1">Reverse transcriptase zinc-binding domain-containing protein</fullName>
    </recommendedName>
</protein>
<feature type="domain" description="Reverse transcriptase zinc-binding" evidence="1">
    <location>
        <begin position="1"/>
        <end position="63"/>
    </location>
</feature>
<evidence type="ECO:0000313" key="2">
    <source>
        <dbReference type="EMBL" id="WMV08632.1"/>
    </source>
</evidence>
<evidence type="ECO:0000313" key="3">
    <source>
        <dbReference type="Proteomes" id="UP001234989"/>
    </source>
</evidence>
<gene>
    <name evidence="2" type="ORF">MTR67_002017</name>
</gene>
<accession>A0AAF0T5I8</accession>
<keyword evidence="3" id="KW-1185">Reference proteome</keyword>
<dbReference type="InterPro" id="IPR026960">
    <property type="entry name" value="RVT-Znf"/>
</dbReference>